<feature type="coiled-coil region" evidence="7">
    <location>
        <begin position="171"/>
        <end position="198"/>
    </location>
</feature>
<evidence type="ECO:0000256" key="8">
    <source>
        <dbReference type="SAM" id="MobiDB-lite"/>
    </source>
</evidence>
<keyword evidence="11" id="KW-1185">Reference proteome</keyword>
<keyword evidence="7" id="KW-0175">Coiled coil</keyword>
<dbReference type="FunFam" id="3.30.1360.40:FF:000001">
    <property type="entry name" value="Ribosome-recycling factor"/>
    <property type="match status" value="1"/>
</dbReference>
<evidence type="ECO:0000256" key="7">
    <source>
        <dbReference type="SAM" id="Coils"/>
    </source>
</evidence>
<sequence length="217" mass="24558">MKPNLFERTPHDSADPVDGSGLRGVRVWRTNLMIADILKQAEHKMGRTVETLREDFTKIRTGRASTGLLDHIKVDYYGCPTPINQVAQIGVGDAHTLTVQPWEKSMIKVVEKAIRDSDLGLNPATSGDLIRVPLPPLTEERRRELTKVVRGFGEDAKVAVRNLRRDANTHIDRLLKDKEISEDDQRRAETEIQKITDRFIGEIDKVVGDKEKEIMTV</sequence>
<evidence type="ECO:0000256" key="1">
    <source>
        <dbReference type="ARBA" id="ARBA00004496"/>
    </source>
</evidence>
<accession>H3KHP2</accession>
<dbReference type="CDD" id="cd00520">
    <property type="entry name" value="RRF"/>
    <property type="match status" value="1"/>
</dbReference>
<dbReference type="Pfam" id="PF01765">
    <property type="entry name" value="RRF"/>
    <property type="match status" value="1"/>
</dbReference>
<evidence type="ECO:0000313" key="10">
    <source>
        <dbReference type="EMBL" id="EHY30350.1"/>
    </source>
</evidence>
<dbReference type="NCBIfam" id="TIGR00496">
    <property type="entry name" value="frr"/>
    <property type="match status" value="1"/>
</dbReference>
<dbReference type="Proteomes" id="UP000004956">
    <property type="component" value="Unassembled WGS sequence"/>
</dbReference>
<feature type="region of interest" description="Disordered" evidence="8">
    <location>
        <begin position="1"/>
        <end position="20"/>
    </location>
</feature>
<evidence type="ECO:0000259" key="9">
    <source>
        <dbReference type="Pfam" id="PF01765"/>
    </source>
</evidence>
<reference evidence="10 11" key="1">
    <citation type="submission" date="2011-11" db="EMBL/GenBank/DDBJ databases">
        <authorList>
            <person name="Weinstock G."/>
            <person name="Sodergren E."/>
            <person name="Clifton S."/>
            <person name="Fulton L."/>
            <person name="Fulton B."/>
            <person name="Courtney L."/>
            <person name="Fronick C."/>
            <person name="Harrison M."/>
            <person name="Strong C."/>
            <person name="Farmer C."/>
            <person name="Delahaunty K."/>
            <person name="Markovic C."/>
            <person name="Hall O."/>
            <person name="Minx P."/>
            <person name="Tomlinson C."/>
            <person name="Mitreva M."/>
            <person name="Hou S."/>
            <person name="Chen J."/>
            <person name="Wollam A."/>
            <person name="Pepin K.H."/>
            <person name="Johnson M."/>
            <person name="Bhonagiri V."/>
            <person name="Zhang X."/>
            <person name="Suruliraj S."/>
            <person name="Warren W."/>
            <person name="Chinwalla A."/>
            <person name="Mardis E.R."/>
            <person name="Wilson R.K."/>
        </authorList>
    </citation>
    <scope>NUCLEOTIDE SEQUENCE [LARGE SCALE GENOMIC DNA]</scope>
    <source>
        <strain evidence="10 11">YIT 11816</strain>
    </source>
</reference>
<dbReference type="STRING" id="762967.HMPREF9440_02288"/>
<dbReference type="InterPro" id="IPR036191">
    <property type="entry name" value="RRF_sf"/>
</dbReference>
<dbReference type="AlphaFoldDB" id="H3KHP2"/>
<evidence type="ECO:0000256" key="6">
    <source>
        <dbReference type="HAMAP-Rule" id="MF_00040"/>
    </source>
</evidence>
<evidence type="ECO:0000256" key="3">
    <source>
        <dbReference type="ARBA" id="ARBA00022490"/>
    </source>
</evidence>
<comment type="similarity">
    <text evidence="2 6">Belongs to the RRF family.</text>
</comment>
<dbReference type="HAMAP" id="MF_00040">
    <property type="entry name" value="RRF"/>
    <property type="match status" value="1"/>
</dbReference>
<dbReference type="GO" id="GO:0002184">
    <property type="term" value="P:cytoplasmic translational termination"/>
    <property type="evidence" value="ECO:0007669"/>
    <property type="project" value="TreeGrafter"/>
</dbReference>
<dbReference type="Gene3D" id="1.10.132.20">
    <property type="entry name" value="Ribosome-recycling factor"/>
    <property type="match status" value="1"/>
</dbReference>
<dbReference type="GO" id="GO:0005829">
    <property type="term" value="C:cytosol"/>
    <property type="evidence" value="ECO:0007669"/>
    <property type="project" value="GOC"/>
</dbReference>
<feature type="domain" description="Ribosome recycling factor" evidence="9">
    <location>
        <begin position="52"/>
        <end position="215"/>
    </location>
</feature>
<dbReference type="FunFam" id="1.10.132.20:FF:000001">
    <property type="entry name" value="Ribosome-recycling factor"/>
    <property type="match status" value="1"/>
</dbReference>
<comment type="caution">
    <text evidence="10">The sequence shown here is derived from an EMBL/GenBank/DDBJ whole genome shotgun (WGS) entry which is preliminary data.</text>
</comment>
<comment type="function">
    <text evidence="5 6">Responsible for the release of ribosomes from messenger RNA at the termination of protein biosynthesis. May increase the efficiency of translation by recycling ribosomes from one round of translation to another.</text>
</comment>
<comment type="subcellular location">
    <subcellularLocation>
        <location evidence="1 6">Cytoplasm</location>
    </subcellularLocation>
</comment>
<dbReference type="HOGENOM" id="CLU_073981_2_0_4"/>
<evidence type="ECO:0000256" key="4">
    <source>
        <dbReference type="ARBA" id="ARBA00022917"/>
    </source>
</evidence>
<dbReference type="InterPro" id="IPR023584">
    <property type="entry name" value="Ribosome_recyc_fac_dom"/>
</dbReference>
<evidence type="ECO:0000313" key="11">
    <source>
        <dbReference type="Proteomes" id="UP000004956"/>
    </source>
</evidence>
<evidence type="ECO:0000256" key="2">
    <source>
        <dbReference type="ARBA" id="ARBA00005912"/>
    </source>
</evidence>
<dbReference type="InterPro" id="IPR002661">
    <property type="entry name" value="Ribosome_recyc_fac"/>
</dbReference>
<organism evidence="10 11">
    <name type="scientific">Sutterella parvirubra YIT 11816</name>
    <dbReference type="NCBI Taxonomy" id="762967"/>
    <lineage>
        <taxon>Bacteria</taxon>
        <taxon>Pseudomonadati</taxon>
        <taxon>Pseudomonadota</taxon>
        <taxon>Betaproteobacteria</taxon>
        <taxon>Burkholderiales</taxon>
        <taxon>Sutterellaceae</taxon>
        <taxon>Sutterella</taxon>
    </lineage>
</organism>
<proteinExistence type="inferred from homology"/>
<dbReference type="EMBL" id="AFBQ01000347">
    <property type="protein sequence ID" value="EHY30350.1"/>
    <property type="molecule type" value="Genomic_DNA"/>
</dbReference>
<dbReference type="PANTHER" id="PTHR20982">
    <property type="entry name" value="RIBOSOME RECYCLING FACTOR"/>
    <property type="match status" value="1"/>
</dbReference>
<protein>
    <recommendedName>
        <fullName evidence="6">Ribosome-recycling factor</fullName>
        <shortName evidence="6">RRF</shortName>
    </recommendedName>
    <alternativeName>
        <fullName evidence="6">Ribosome-releasing factor</fullName>
    </alternativeName>
</protein>
<dbReference type="PANTHER" id="PTHR20982:SF3">
    <property type="entry name" value="MITOCHONDRIAL RIBOSOME RECYCLING FACTOR PSEUDO 1"/>
    <property type="match status" value="1"/>
</dbReference>
<dbReference type="SUPFAM" id="SSF55194">
    <property type="entry name" value="Ribosome recycling factor, RRF"/>
    <property type="match status" value="1"/>
</dbReference>
<dbReference type="GO" id="GO:0043023">
    <property type="term" value="F:ribosomal large subunit binding"/>
    <property type="evidence" value="ECO:0007669"/>
    <property type="project" value="TreeGrafter"/>
</dbReference>
<gene>
    <name evidence="6" type="primary">frr</name>
    <name evidence="10" type="ORF">HMPREF9440_02288</name>
</gene>
<name>H3KHP2_9BURK</name>
<keyword evidence="3 6" id="KW-0963">Cytoplasm</keyword>
<dbReference type="PATRIC" id="fig|762967.3.peg.1802"/>
<keyword evidence="4 6" id="KW-0648">Protein biosynthesis</keyword>
<evidence type="ECO:0000256" key="5">
    <source>
        <dbReference type="ARBA" id="ARBA00025050"/>
    </source>
</evidence>
<dbReference type="Gene3D" id="3.30.1360.40">
    <property type="match status" value="1"/>
</dbReference>